<dbReference type="PANTHER" id="PTHR45982:SF3">
    <property type="entry name" value="F-BOX PROTEIN POF9"/>
    <property type="match status" value="1"/>
</dbReference>
<dbReference type="Gene3D" id="1.20.1280.50">
    <property type="match status" value="1"/>
</dbReference>
<accession>A0A0B7NN85</accession>
<dbReference type="Gene3D" id="2.130.10.30">
    <property type="entry name" value="Regulator of chromosome condensation 1/beta-lactamase-inhibitor protein II"/>
    <property type="match status" value="2"/>
</dbReference>
<protein>
    <recommendedName>
        <fullName evidence="2">F-box domain-containing protein</fullName>
    </recommendedName>
</protein>
<dbReference type="InterPro" id="IPR036047">
    <property type="entry name" value="F-box-like_dom_sf"/>
</dbReference>
<dbReference type="PROSITE" id="PS50181">
    <property type="entry name" value="FBOX"/>
    <property type="match status" value="1"/>
</dbReference>
<feature type="repeat" description="RCC1" evidence="1">
    <location>
        <begin position="413"/>
        <end position="466"/>
    </location>
</feature>
<evidence type="ECO:0000259" key="2">
    <source>
        <dbReference type="PROSITE" id="PS50181"/>
    </source>
</evidence>
<feature type="repeat" description="RCC1" evidence="1">
    <location>
        <begin position="155"/>
        <end position="212"/>
    </location>
</feature>
<dbReference type="InterPro" id="IPR051553">
    <property type="entry name" value="Ran_GTPase-activating"/>
</dbReference>
<dbReference type="AlphaFoldDB" id="A0A0B7NN85"/>
<dbReference type="Pfam" id="PF12937">
    <property type="entry name" value="F-box-like"/>
    <property type="match status" value="1"/>
</dbReference>
<proteinExistence type="predicted"/>
<dbReference type="STRING" id="35722.A0A0B7NN85"/>
<evidence type="ECO:0000313" key="3">
    <source>
        <dbReference type="EMBL" id="CEP16394.1"/>
    </source>
</evidence>
<keyword evidence="4" id="KW-1185">Reference proteome</keyword>
<dbReference type="GO" id="GO:0005737">
    <property type="term" value="C:cytoplasm"/>
    <property type="evidence" value="ECO:0007669"/>
    <property type="project" value="TreeGrafter"/>
</dbReference>
<dbReference type="InterPro" id="IPR001810">
    <property type="entry name" value="F-box_dom"/>
</dbReference>
<dbReference type="PROSITE" id="PS50012">
    <property type="entry name" value="RCC1_3"/>
    <property type="match status" value="3"/>
</dbReference>
<evidence type="ECO:0000256" key="1">
    <source>
        <dbReference type="PROSITE-ProRule" id="PRU00235"/>
    </source>
</evidence>
<feature type="repeat" description="RCC1" evidence="1">
    <location>
        <begin position="359"/>
        <end position="412"/>
    </location>
</feature>
<dbReference type="PANTHER" id="PTHR45982">
    <property type="entry name" value="REGULATOR OF CHROMOSOME CONDENSATION"/>
    <property type="match status" value="1"/>
</dbReference>
<sequence length="475" mass="53591">MLEKLPREILLYDVLNLLDSTSLIKLSFVSKYLYNLANDEFIWKKLCAQEFNISQDNAFRNKGWKKFYQRLKYHAKVLTWGENFDDRLGLGDKASFNLTTQTEFLPANPRLRTPRFTQRYPNQVTVPQEVLALANKHIIDIISGGWSFYALDISGSVYMWGTMQQDISPRSSVGTRRLRLPTLLQENNQNQQKVQFHSISSGRGHAIGLARDGSVWHWSNHVMLQRVELNTDDSVVQVAANWNYSSVLTSTGNLYIVPKPDLIIPSQIENEPQPTQVVTNGISTMQLLNEEEDVIVQIAGLDGWTLALTQSGRVLKIATLDQDRLSNQPTQCVVELKHFSSTENEHNNRRGVMRRFLTGAFKNFAVYTKDKVMLGNIDATSDTEPTQLPELNNQDVCKVSFGDYHTGAVTSQGKLLTWGNYSSGALGHGKNSQENHPVPKYVEALNDKFVFAIGFGGWQSSVLAITRVDDDDIAM</sequence>
<dbReference type="InterPro" id="IPR000408">
    <property type="entry name" value="Reg_chr_condens"/>
</dbReference>
<dbReference type="Proteomes" id="UP000054107">
    <property type="component" value="Unassembled WGS sequence"/>
</dbReference>
<dbReference type="OrthoDB" id="61110at2759"/>
<organism evidence="3 4">
    <name type="scientific">Parasitella parasitica</name>
    <dbReference type="NCBI Taxonomy" id="35722"/>
    <lineage>
        <taxon>Eukaryota</taxon>
        <taxon>Fungi</taxon>
        <taxon>Fungi incertae sedis</taxon>
        <taxon>Mucoromycota</taxon>
        <taxon>Mucoromycotina</taxon>
        <taxon>Mucoromycetes</taxon>
        <taxon>Mucorales</taxon>
        <taxon>Mucorineae</taxon>
        <taxon>Mucoraceae</taxon>
        <taxon>Parasitella</taxon>
    </lineage>
</organism>
<dbReference type="EMBL" id="LN733128">
    <property type="protein sequence ID" value="CEP16394.1"/>
    <property type="molecule type" value="Genomic_DNA"/>
</dbReference>
<dbReference type="Pfam" id="PF00415">
    <property type="entry name" value="RCC1"/>
    <property type="match status" value="1"/>
</dbReference>
<name>A0A0B7NN85_9FUNG</name>
<feature type="domain" description="F-box" evidence="2">
    <location>
        <begin position="1"/>
        <end position="46"/>
    </location>
</feature>
<dbReference type="PRINTS" id="PR00633">
    <property type="entry name" value="RCCNDNSATION"/>
</dbReference>
<gene>
    <name evidence="3" type="primary">PARPA_10658.1 scaffold 41546</name>
</gene>
<dbReference type="SUPFAM" id="SSF50985">
    <property type="entry name" value="RCC1/BLIP-II"/>
    <property type="match status" value="1"/>
</dbReference>
<dbReference type="InterPro" id="IPR009091">
    <property type="entry name" value="RCC1/BLIP-II"/>
</dbReference>
<dbReference type="SUPFAM" id="SSF81383">
    <property type="entry name" value="F-box domain"/>
    <property type="match status" value="1"/>
</dbReference>
<reference evidence="3 4" key="1">
    <citation type="submission" date="2014-09" db="EMBL/GenBank/DDBJ databases">
        <authorList>
            <person name="Ellenberger Sabrina"/>
        </authorList>
    </citation>
    <scope>NUCLEOTIDE SEQUENCE [LARGE SCALE GENOMIC DNA]</scope>
    <source>
        <strain evidence="3 4">CBS 412.66</strain>
    </source>
</reference>
<dbReference type="GO" id="GO:0005085">
    <property type="term" value="F:guanyl-nucleotide exchange factor activity"/>
    <property type="evidence" value="ECO:0007669"/>
    <property type="project" value="TreeGrafter"/>
</dbReference>
<evidence type="ECO:0000313" key="4">
    <source>
        <dbReference type="Proteomes" id="UP000054107"/>
    </source>
</evidence>